<evidence type="ECO:0000256" key="4">
    <source>
        <dbReference type="ARBA" id="ARBA00021843"/>
    </source>
</evidence>
<keyword evidence="7" id="KW-0645">Protease</keyword>
<dbReference type="Proteomes" id="UP000642910">
    <property type="component" value="Unassembled WGS sequence"/>
</dbReference>
<evidence type="ECO:0000259" key="8">
    <source>
        <dbReference type="Pfam" id="PF00561"/>
    </source>
</evidence>
<comment type="similarity">
    <text evidence="2 7">Belongs to the peptidase S33 family.</text>
</comment>
<sequence length="295" mass="33991">MEAQTRIITLSTGHHVWTRRVGTSPIRMLLLHGGPGASHEYFEVFEPHLTKAGIELYFYDQLGSYFSDQPDDPSLWTLDRFRAEVEEVRRALGLEDFYLLGQSWGGMLALEYALAHPHVLKGLIVSNMTASIPSYVRHIQWLRRQLPKEIQEQLEAHEEQGDYESEAYQELLIEHLYKKHLCRLDPWPDAVVRTFAHMNQQVYNTMQGPNEFVVTGNFKDWDRWAHLGQVRVPTLVIGARYDTMDPADIEEMARRVPRARSAICPDGSHMSMWDDSNAYFGAIVGFVQDVEAGRF</sequence>
<dbReference type="InterPro" id="IPR002410">
    <property type="entry name" value="Peptidase_S33"/>
</dbReference>
<dbReference type="PANTHER" id="PTHR43798">
    <property type="entry name" value="MONOACYLGLYCEROL LIPASE"/>
    <property type="match status" value="1"/>
</dbReference>
<dbReference type="InterPro" id="IPR000073">
    <property type="entry name" value="AB_hydrolase_1"/>
</dbReference>
<dbReference type="GO" id="GO:0016787">
    <property type="term" value="F:hydrolase activity"/>
    <property type="evidence" value="ECO:0007669"/>
    <property type="project" value="UniProtKB-KW"/>
</dbReference>
<dbReference type="NCBIfam" id="TIGR01250">
    <property type="entry name" value="pro_imino_pep_2"/>
    <property type="match status" value="1"/>
</dbReference>
<keyword evidence="10" id="KW-1185">Reference proteome</keyword>
<dbReference type="Pfam" id="PF00561">
    <property type="entry name" value="Abhydrolase_1"/>
    <property type="match status" value="1"/>
</dbReference>
<dbReference type="RefSeq" id="WP_067845766.1">
    <property type="nucleotide sequence ID" value="NZ_JADPKZ010000048.1"/>
</dbReference>
<dbReference type="PRINTS" id="PR00793">
    <property type="entry name" value="PROAMNOPTASE"/>
</dbReference>
<protein>
    <recommendedName>
        <fullName evidence="4 7">Proline iminopeptidase</fullName>
        <shortName evidence="7">PIP</shortName>
        <ecNumber evidence="3 7">3.4.11.5</ecNumber>
    </recommendedName>
    <alternativeName>
        <fullName evidence="6 7">Prolyl aminopeptidase</fullName>
    </alternativeName>
</protein>
<dbReference type="EC" id="3.4.11.5" evidence="3 7"/>
<comment type="catalytic activity">
    <reaction evidence="1 7">
        <text>Release of N-terminal proline from a peptide.</text>
        <dbReference type="EC" id="3.4.11.5"/>
    </reaction>
</comment>
<dbReference type="PANTHER" id="PTHR43798:SF33">
    <property type="entry name" value="HYDROLASE, PUTATIVE (AFU_ORTHOLOGUE AFUA_2G14860)-RELATED"/>
    <property type="match status" value="1"/>
</dbReference>
<dbReference type="InterPro" id="IPR050266">
    <property type="entry name" value="AB_hydrolase_sf"/>
</dbReference>
<accession>A0ABS0F6J0</accession>
<name>A0ABS0F6J0_9BACL</name>
<proteinExistence type="inferred from homology"/>
<comment type="function">
    <text evidence="7">Releases the N-terminal proline from various substrates.</text>
</comment>
<reference evidence="9 10" key="1">
    <citation type="submission" date="2020-11" db="EMBL/GenBank/DDBJ databases">
        <title>Genomic insight of Alicyclobacillus mali FL 18 reveals a new arsenic-resistant strain, with potential in environmental biotechnology.</title>
        <authorList>
            <person name="Fiorentino G."/>
            <person name="Gallo G."/>
            <person name="Aulitto M."/>
        </authorList>
    </citation>
    <scope>NUCLEOTIDE SEQUENCE [LARGE SCALE GENOMIC DNA]</scope>
    <source>
        <strain evidence="9 10">FL 18</strain>
    </source>
</reference>
<comment type="caution">
    <text evidence="9">The sequence shown here is derived from an EMBL/GenBank/DDBJ whole genome shotgun (WGS) entry which is preliminary data.</text>
</comment>
<dbReference type="InterPro" id="IPR005945">
    <property type="entry name" value="Pro_imino_pep"/>
</dbReference>
<dbReference type="InterPro" id="IPR029058">
    <property type="entry name" value="AB_hydrolase_fold"/>
</dbReference>
<evidence type="ECO:0000313" key="9">
    <source>
        <dbReference type="EMBL" id="MBF8378907.1"/>
    </source>
</evidence>
<evidence type="ECO:0000256" key="7">
    <source>
        <dbReference type="PIRNR" id="PIRNR005539"/>
    </source>
</evidence>
<gene>
    <name evidence="9" type="ORF">IW967_13705</name>
</gene>
<keyword evidence="7" id="KW-0031">Aminopeptidase</keyword>
<dbReference type="SUPFAM" id="SSF53474">
    <property type="entry name" value="alpha/beta-Hydrolases"/>
    <property type="match status" value="1"/>
</dbReference>
<evidence type="ECO:0000256" key="1">
    <source>
        <dbReference type="ARBA" id="ARBA00001585"/>
    </source>
</evidence>
<organism evidence="9 10">
    <name type="scientific">Alicyclobacillus mali</name>
    <name type="common">ex Roth et al. 2021</name>
    <dbReference type="NCBI Taxonomy" id="1123961"/>
    <lineage>
        <taxon>Bacteria</taxon>
        <taxon>Bacillati</taxon>
        <taxon>Bacillota</taxon>
        <taxon>Bacilli</taxon>
        <taxon>Bacillales</taxon>
        <taxon>Alicyclobacillaceae</taxon>
        <taxon>Alicyclobacillus</taxon>
    </lineage>
</organism>
<dbReference type="Gene3D" id="3.40.50.1820">
    <property type="entry name" value="alpha/beta hydrolase"/>
    <property type="match status" value="1"/>
</dbReference>
<keyword evidence="5 7" id="KW-0378">Hydrolase</keyword>
<evidence type="ECO:0000256" key="6">
    <source>
        <dbReference type="ARBA" id="ARBA00029605"/>
    </source>
</evidence>
<evidence type="ECO:0000313" key="10">
    <source>
        <dbReference type="Proteomes" id="UP000642910"/>
    </source>
</evidence>
<feature type="domain" description="AB hydrolase-1" evidence="8">
    <location>
        <begin position="28"/>
        <end position="275"/>
    </location>
</feature>
<evidence type="ECO:0000256" key="2">
    <source>
        <dbReference type="ARBA" id="ARBA00010088"/>
    </source>
</evidence>
<evidence type="ECO:0000256" key="5">
    <source>
        <dbReference type="ARBA" id="ARBA00022801"/>
    </source>
</evidence>
<evidence type="ECO:0000256" key="3">
    <source>
        <dbReference type="ARBA" id="ARBA00012568"/>
    </source>
</evidence>
<dbReference type="PIRSF" id="PIRSF005539">
    <property type="entry name" value="Pept_S33_TRI_F1"/>
    <property type="match status" value="1"/>
</dbReference>
<dbReference type="EMBL" id="JADPKZ010000048">
    <property type="protein sequence ID" value="MBF8378907.1"/>
    <property type="molecule type" value="Genomic_DNA"/>
</dbReference>